<feature type="repeat" description="PPR" evidence="3">
    <location>
        <begin position="353"/>
        <end position="387"/>
    </location>
</feature>
<dbReference type="Pfam" id="PF20431">
    <property type="entry name" value="E_motif"/>
    <property type="match status" value="1"/>
</dbReference>
<protein>
    <submittedName>
        <fullName evidence="5">Pentatricopeptide repeat-containing family protein</fullName>
    </submittedName>
</protein>
<proteinExistence type="inferred from homology"/>
<feature type="repeat" description="PPR" evidence="3">
    <location>
        <begin position="151"/>
        <end position="185"/>
    </location>
</feature>
<evidence type="ECO:0000256" key="2">
    <source>
        <dbReference type="ARBA" id="ARBA00022737"/>
    </source>
</evidence>
<dbReference type="EMBL" id="BKCP01004849">
    <property type="protein sequence ID" value="GER34209.1"/>
    <property type="molecule type" value="Genomic_DNA"/>
</dbReference>
<dbReference type="InterPro" id="IPR002885">
    <property type="entry name" value="PPR_rpt"/>
</dbReference>
<comment type="similarity">
    <text evidence="1">Belongs to the PPR family. PCMP-H subfamily.</text>
</comment>
<dbReference type="Proteomes" id="UP000325081">
    <property type="component" value="Unassembled WGS sequence"/>
</dbReference>
<dbReference type="Pfam" id="PF14432">
    <property type="entry name" value="DYW_deaminase"/>
    <property type="match status" value="1"/>
</dbReference>
<feature type="repeat" description="PPR" evidence="3">
    <location>
        <begin position="252"/>
        <end position="286"/>
    </location>
</feature>
<evidence type="ECO:0000313" key="6">
    <source>
        <dbReference type="Proteomes" id="UP000325081"/>
    </source>
</evidence>
<name>A0A5A7PN86_STRAF</name>
<keyword evidence="2" id="KW-0677">Repeat</keyword>
<evidence type="ECO:0000256" key="1">
    <source>
        <dbReference type="ARBA" id="ARBA00006643"/>
    </source>
</evidence>
<gene>
    <name evidence="5" type="ORF">STAS_10400</name>
</gene>
<dbReference type="GO" id="GO:0009451">
    <property type="term" value="P:RNA modification"/>
    <property type="evidence" value="ECO:0007669"/>
    <property type="project" value="InterPro"/>
</dbReference>
<dbReference type="Pfam" id="PF13041">
    <property type="entry name" value="PPR_2"/>
    <property type="match status" value="3"/>
</dbReference>
<dbReference type="FunFam" id="1.25.40.10:FF:000090">
    <property type="entry name" value="Pentatricopeptide repeat-containing protein, chloroplastic"/>
    <property type="match status" value="1"/>
</dbReference>
<dbReference type="NCBIfam" id="TIGR00756">
    <property type="entry name" value="PPR"/>
    <property type="match status" value="5"/>
</dbReference>
<dbReference type="FunFam" id="1.25.40.10:FF:000227">
    <property type="entry name" value="Pentatricopeptide repeat-containing protein At3g13880"/>
    <property type="match status" value="1"/>
</dbReference>
<feature type="repeat" description="PPR" evidence="3">
    <location>
        <begin position="287"/>
        <end position="321"/>
    </location>
</feature>
<dbReference type="PROSITE" id="PS51375">
    <property type="entry name" value="PPR"/>
    <property type="match status" value="4"/>
</dbReference>
<accession>A0A5A7PN86</accession>
<dbReference type="InterPro" id="IPR032867">
    <property type="entry name" value="DYW_dom"/>
</dbReference>
<dbReference type="InterPro" id="IPR046848">
    <property type="entry name" value="E_motif"/>
</dbReference>
<dbReference type="InterPro" id="IPR011990">
    <property type="entry name" value="TPR-like_helical_dom_sf"/>
</dbReference>
<dbReference type="GO" id="GO:0003723">
    <property type="term" value="F:RNA binding"/>
    <property type="evidence" value="ECO:0007669"/>
    <property type="project" value="InterPro"/>
</dbReference>
<comment type="caution">
    <text evidence="5">The sequence shown here is derived from an EMBL/GenBank/DDBJ whole genome shotgun (WGS) entry which is preliminary data.</text>
</comment>
<keyword evidence="6" id="KW-1185">Reference proteome</keyword>
<evidence type="ECO:0000256" key="3">
    <source>
        <dbReference type="PROSITE-ProRule" id="PRU00708"/>
    </source>
</evidence>
<reference evidence="6" key="1">
    <citation type="journal article" date="2019" name="Curr. Biol.">
        <title>Genome Sequence of Striga asiatica Provides Insight into the Evolution of Plant Parasitism.</title>
        <authorList>
            <person name="Yoshida S."/>
            <person name="Kim S."/>
            <person name="Wafula E.K."/>
            <person name="Tanskanen J."/>
            <person name="Kim Y.M."/>
            <person name="Honaas L."/>
            <person name="Yang Z."/>
            <person name="Spallek T."/>
            <person name="Conn C.E."/>
            <person name="Ichihashi Y."/>
            <person name="Cheong K."/>
            <person name="Cui S."/>
            <person name="Der J.P."/>
            <person name="Gundlach H."/>
            <person name="Jiao Y."/>
            <person name="Hori C."/>
            <person name="Ishida J.K."/>
            <person name="Kasahara H."/>
            <person name="Kiba T."/>
            <person name="Kim M.S."/>
            <person name="Koo N."/>
            <person name="Laohavisit A."/>
            <person name="Lee Y.H."/>
            <person name="Lumba S."/>
            <person name="McCourt P."/>
            <person name="Mortimer J.C."/>
            <person name="Mutuku J.M."/>
            <person name="Nomura T."/>
            <person name="Sasaki-Sekimoto Y."/>
            <person name="Seto Y."/>
            <person name="Wang Y."/>
            <person name="Wakatake T."/>
            <person name="Sakakibara H."/>
            <person name="Demura T."/>
            <person name="Yamaguchi S."/>
            <person name="Yoneyama K."/>
            <person name="Manabe R.I."/>
            <person name="Nelson D.C."/>
            <person name="Schulman A.H."/>
            <person name="Timko M.P."/>
            <person name="dePamphilis C.W."/>
            <person name="Choi D."/>
            <person name="Shirasu K."/>
        </authorList>
    </citation>
    <scope>NUCLEOTIDE SEQUENCE [LARGE SCALE GENOMIC DNA]</scope>
    <source>
        <strain evidence="6">cv. UVA1</strain>
    </source>
</reference>
<dbReference type="InterPro" id="IPR046960">
    <property type="entry name" value="PPR_At4g14850-like_plant"/>
</dbReference>
<dbReference type="OrthoDB" id="185373at2759"/>
<dbReference type="PANTHER" id="PTHR47926">
    <property type="entry name" value="PENTATRICOPEPTIDE REPEAT-CONTAINING PROTEIN"/>
    <property type="match status" value="1"/>
</dbReference>
<dbReference type="GO" id="GO:0008270">
    <property type="term" value="F:zinc ion binding"/>
    <property type="evidence" value="ECO:0007669"/>
    <property type="project" value="InterPro"/>
</dbReference>
<evidence type="ECO:0000259" key="4">
    <source>
        <dbReference type="Pfam" id="PF14432"/>
    </source>
</evidence>
<sequence>MRRRSCNLAAHHRPSAASLLQQLKPLIYSSLSNSLSTLSAVQLPARDDAGRFQGVIRDKDLLKMVPEGNNLLVLDLIDQGLMEPDARLYADLLKRCTDQGKLRLGKMVYTHFSASRYRHYVALQNTAINMCAKCGDMKMARKVFDEMIERDMVSYTILVTGYSHHNEFKEALFLYINMLRIGLWPNEFTFSSALKSAGGLQSYVIGGGIHGSCLRSGFGENVYVGSALVDMYARCKRMEDAKIVFNGLHCKNEVSWNALIAAYAREGEGHHAVSLFSEMKRGGYGRTHFTYSSIFAACAGSGAMEQGRWVHADMVKSGTELVAFVGNTLLDMYGKAGSIEDAKRVFRRLVKKDVVSWNSMLTAYAQHGFGEKAVSLFEEMRGAGFQPNGITFLCVLTACSHAGLVDKGLHYFNLMRKYEQGPDITHCVSVVDLLGRAGQLDRALCFIQEMRVKPTAAVWKALLGACRMYKNTNLGTYAAEQVFKLDPLDSGPHVLLSNIYASTGQLTDAARVRKAMGRCGVKKEPACSWVEIGGAVHVFVANDDTNPEREEIRVIWEKMRDGIMKIGYVPDTRHVLWYVDEREREERLQCHSEKLALAFALLKLPAGLPISIKKNIRVCGDCHTAFKFVTKLVGREIGLLVVHEGRVHIGAVTFVKITISGKGIRDVKIVVAMHERKAKVAEIAEAFIALPC</sequence>
<organism evidence="5 6">
    <name type="scientific">Striga asiatica</name>
    <name type="common">Asiatic witchweed</name>
    <name type="synonym">Buchnera asiatica</name>
    <dbReference type="NCBI Taxonomy" id="4170"/>
    <lineage>
        <taxon>Eukaryota</taxon>
        <taxon>Viridiplantae</taxon>
        <taxon>Streptophyta</taxon>
        <taxon>Embryophyta</taxon>
        <taxon>Tracheophyta</taxon>
        <taxon>Spermatophyta</taxon>
        <taxon>Magnoliopsida</taxon>
        <taxon>eudicotyledons</taxon>
        <taxon>Gunneridae</taxon>
        <taxon>Pentapetalae</taxon>
        <taxon>asterids</taxon>
        <taxon>lamiids</taxon>
        <taxon>Lamiales</taxon>
        <taxon>Orobanchaceae</taxon>
        <taxon>Buchnereae</taxon>
        <taxon>Striga</taxon>
    </lineage>
</organism>
<dbReference type="AlphaFoldDB" id="A0A5A7PN86"/>
<evidence type="ECO:0000313" key="5">
    <source>
        <dbReference type="EMBL" id="GER34209.1"/>
    </source>
</evidence>
<dbReference type="Gene3D" id="1.25.40.10">
    <property type="entry name" value="Tetratricopeptide repeat domain"/>
    <property type="match status" value="3"/>
</dbReference>
<dbReference type="PANTHER" id="PTHR47926:SF502">
    <property type="entry name" value="SELENIUM BINDING PROTEIN"/>
    <property type="match status" value="1"/>
</dbReference>
<feature type="domain" description="DYW" evidence="4">
    <location>
        <begin position="567"/>
        <end position="637"/>
    </location>
</feature>
<dbReference type="Pfam" id="PF01535">
    <property type="entry name" value="PPR"/>
    <property type="match status" value="1"/>
</dbReference>